<feature type="region of interest" description="Disordered" evidence="6">
    <location>
        <begin position="1"/>
        <end position="50"/>
    </location>
</feature>
<dbReference type="InterPro" id="IPR009057">
    <property type="entry name" value="Homeodomain-like_sf"/>
</dbReference>
<evidence type="ECO:0000256" key="3">
    <source>
        <dbReference type="ARBA" id="ARBA00023242"/>
    </source>
</evidence>
<protein>
    <submittedName>
        <fullName evidence="8">Piso0_004883 protein</fullName>
    </submittedName>
</protein>
<feature type="compositionally biased region" description="Polar residues" evidence="6">
    <location>
        <begin position="463"/>
        <end position="493"/>
    </location>
</feature>
<dbReference type="InterPro" id="IPR051000">
    <property type="entry name" value="Homeobox_DNA-bind_prot"/>
</dbReference>
<dbReference type="Gene3D" id="1.10.10.60">
    <property type="entry name" value="Homeodomain-like"/>
    <property type="match status" value="1"/>
</dbReference>
<dbReference type="GO" id="GO:0005634">
    <property type="term" value="C:nucleus"/>
    <property type="evidence" value="ECO:0007669"/>
    <property type="project" value="UniProtKB-SubCell"/>
</dbReference>
<dbReference type="HOGENOM" id="CLU_455001_0_0_1"/>
<keyword evidence="2 4" id="KW-0371">Homeobox</keyword>
<dbReference type="Proteomes" id="UP000005222">
    <property type="component" value="Chromosome N"/>
</dbReference>
<comment type="subcellular location">
    <subcellularLocation>
        <location evidence="4 5">Nucleus</location>
    </subcellularLocation>
</comment>
<feature type="domain" description="Homeobox" evidence="7">
    <location>
        <begin position="269"/>
        <end position="329"/>
    </location>
</feature>
<dbReference type="CDD" id="cd00086">
    <property type="entry name" value="homeodomain"/>
    <property type="match status" value="1"/>
</dbReference>
<feature type="region of interest" description="Disordered" evidence="6">
    <location>
        <begin position="325"/>
        <end position="410"/>
    </location>
</feature>
<feature type="DNA-binding region" description="Homeobox" evidence="4">
    <location>
        <begin position="271"/>
        <end position="330"/>
    </location>
</feature>
<proteinExistence type="predicted"/>
<dbReference type="AlphaFoldDB" id="G8Y0P4"/>
<dbReference type="Pfam" id="PF00046">
    <property type="entry name" value="Homeodomain"/>
    <property type="match status" value="1"/>
</dbReference>
<feature type="compositionally biased region" description="Polar residues" evidence="6">
    <location>
        <begin position="534"/>
        <end position="544"/>
    </location>
</feature>
<dbReference type="eggNOG" id="KOG0490">
    <property type="taxonomic scope" value="Eukaryota"/>
</dbReference>
<feature type="compositionally biased region" description="Low complexity" evidence="6">
    <location>
        <begin position="523"/>
        <end position="533"/>
    </location>
</feature>
<feature type="compositionally biased region" description="Polar residues" evidence="6">
    <location>
        <begin position="571"/>
        <end position="589"/>
    </location>
</feature>
<evidence type="ECO:0000256" key="2">
    <source>
        <dbReference type="ARBA" id="ARBA00023155"/>
    </source>
</evidence>
<dbReference type="GO" id="GO:0000981">
    <property type="term" value="F:DNA-binding transcription factor activity, RNA polymerase II-specific"/>
    <property type="evidence" value="ECO:0007669"/>
    <property type="project" value="InterPro"/>
</dbReference>
<dbReference type="PANTHER" id="PTHR24324:SF9">
    <property type="entry name" value="HOMEOBOX DOMAIN-CONTAINING PROTEIN"/>
    <property type="match status" value="1"/>
</dbReference>
<dbReference type="InterPro" id="IPR017970">
    <property type="entry name" value="Homeobox_CS"/>
</dbReference>
<feature type="compositionally biased region" description="Polar residues" evidence="6">
    <location>
        <begin position="347"/>
        <end position="373"/>
    </location>
</feature>
<feature type="compositionally biased region" description="Low complexity" evidence="6">
    <location>
        <begin position="38"/>
        <end position="48"/>
    </location>
</feature>
<feature type="compositionally biased region" description="Low complexity" evidence="6">
    <location>
        <begin position="226"/>
        <end position="240"/>
    </location>
</feature>
<evidence type="ECO:0000256" key="6">
    <source>
        <dbReference type="SAM" id="MobiDB-lite"/>
    </source>
</evidence>
<feature type="region of interest" description="Disordered" evidence="6">
    <location>
        <begin position="450"/>
        <end position="627"/>
    </location>
</feature>
<sequence length="627" mass="66697">MSLSMHLQTPKKPSLPPVPQKYSQKNKTNLPPLSTILVSGSPGPVSGSGANGFPGGVGAAAHTPVLPGISSLTPPSTTPYMVHGSSEGPGSNAPGANYMPSSTTAHAVDNRSRSFGGPGASVSFTQTQNGRQAQLPHYQPTPSKVKCEYPRSVSAVWFQPSMTPMAPGPGGGARSASITWGSSGANSSFDTSDNEINFQYNSSTESIIINKPHETKTRTGATPKIASASSSSSVNNSGMSAPNDSKAYAFISHSPATFPLQEPAIDNAPLARRKRRRTSPNELSILNREFEIGQTPNKMRRIEIAEKLSMSEKAVQIWFQNKRQSYRKQQNNEKEVSELPSTPIGIRSSTPVKATINSSHFQPPASPCTSTPVPKSVIPLDPNTSVEANSTFDGLEHSRNAENGSRSKVDTSSIFAVSKTHSAPLVISHHHSMASPSVENDRVTFRSKSANSALIRHTETPKAPSSSMDKTLFRSPSQNFTLSSAGDSKSSVLVLSKTRKKQPQQLNSNSSSTMTFKLAPPKGSSSNGNASSSTITARLNSARSSTDDHPIDSAKANSNKENHSQTDKKSSVNGSTFKVSESKVVNNATKESRFPLAPLNTNTSTPKVKTENEGVESLLSLRSGSWK</sequence>
<dbReference type="GO" id="GO:0030154">
    <property type="term" value="P:cell differentiation"/>
    <property type="evidence" value="ECO:0007669"/>
    <property type="project" value="TreeGrafter"/>
</dbReference>
<keyword evidence="9" id="KW-1185">Reference proteome</keyword>
<dbReference type="FunCoup" id="G8Y0P4">
    <property type="interactions" value="2040"/>
</dbReference>
<evidence type="ECO:0000259" key="7">
    <source>
        <dbReference type="PROSITE" id="PS50071"/>
    </source>
</evidence>
<feature type="compositionally biased region" description="Polar residues" evidence="6">
    <location>
        <begin position="503"/>
        <end position="515"/>
    </location>
</feature>
<dbReference type="SMART" id="SM00389">
    <property type="entry name" value="HOX"/>
    <property type="match status" value="1"/>
</dbReference>
<dbReference type="GO" id="GO:0000978">
    <property type="term" value="F:RNA polymerase II cis-regulatory region sequence-specific DNA binding"/>
    <property type="evidence" value="ECO:0007669"/>
    <property type="project" value="TreeGrafter"/>
</dbReference>
<feature type="compositionally biased region" description="Basic and acidic residues" evidence="6">
    <location>
        <begin position="545"/>
        <end position="570"/>
    </location>
</feature>
<dbReference type="InParanoid" id="G8Y0P4"/>
<dbReference type="STRING" id="559304.G8Y0P4"/>
<feature type="region of interest" description="Disordered" evidence="6">
    <location>
        <begin position="213"/>
        <end position="240"/>
    </location>
</feature>
<evidence type="ECO:0000313" key="8">
    <source>
        <dbReference type="EMBL" id="CCE86397.1"/>
    </source>
</evidence>
<gene>
    <name evidence="8" type="primary">Piso0_004883</name>
    <name evidence="8" type="ORF">GNLVRS01_PISO0N03203g</name>
</gene>
<evidence type="ECO:0000256" key="5">
    <source>
        <dbReference type="RuleBase" id="RU000682"/>
    </source>
</evidence>
<evidence type="ECO:0000313" key="9">
    <source>
        <dbReference type="Proteomes" id="UP000005222"/>
    </source>
</evidence>
<feature type="compositionally biased region" description="Polar residues" evidence="6">
    <location>
        <begin position="382"/>
        <end position="392"/>
    </location>
</feature>
<organism evidence="8 9">
    <name type="scientific">Pichia sorbitophila (strain ATCC MYA-4447 / BCRC 22081 / CBS 7064 / NBRC 10061 / NRRL Y-12695)</name>
    <name type="common">Hybrid yeast</name>
    <dbReference type="NCBI Taxonomy" id="559304"/>
    <lineage>
        <taxon>Eukaryota</taxon>
        <taxon>Fungi</taxon>
        <taxon>Dikarya</taxon>
        <taxon>Ascomycota</taxon>
        <taxon>Saccharomycotina</taxon>
        <taxon>Pichiomycetes</taxon>
        <taxon>Debaryomycetaceae</taxon>
        <taxon>Millerozyma</taxon>
    </lineage>
</organism>
<evidence type="ECO:0000256" key="1">
    <source>
        <dbReference type="ARBA" id="ARBA00023125"/>
    </source>
</evidence>
<dbReference type="OrthoDB" id="6159439at2759"/>
<dbReference type="PROSITE" id="PS00027">
    <property type="entry name" value="HOMEOBOX_1"/>
    <property type="match status" value="1"/>
</dbReference>
<dbReference type="PROSITE" id="PS50071">
    <property type="entry name" value="HOMEOBOX_2"/>
    <property type="match status" value="1"/>
</dbReference>
<feature type="compositionally biased region" description="Basic and acidic residues" evidence="6">
    <location>
        <begin position="394"/>
        <end position="409"/>
    </location>
</feature>
<keyword evidence="3 4" id="KW-0539">Nucleus</keyword>
<dbReference type="InterPro" id="IPR001356">
    <property type="entry name" value="HD"/>
</dbReference>
<reference evidence="8 9" key="1">
    <citation type="journal article" date="2012" name="G3 (Bethesda)">
        <title>Pichia sorbitophila, an interspecies yeast hybrid reveals early steps of genome resolution following polyploidization.</title>
        <authorList>
            <person name="Leh Louis V."/>
            <person name="Despons L."/>
            <person name="Friedrich A."/>
            <person name="Martin T."/>
            <person name="Durrens P."/>
            <person name="Casaregola S."/>
            <person name="Neuveglise C."/>
            <person name="Fairhead C."/>
            <person name="Marck C."/>
            <person name="Cruz J.A."/>
            <person name="Straub M.L."/>
            <person name="Kugler V."/>
            <person name="Sacerdot C."/>
            <person name="Uzunov Z."/>
            <person name="Thierry A."/>
            <person name="Weiss S."/>
            <person name="Bleykasten C."/>
            <person name="De Montigny J."/>
            <person name="Jacques N."/>
            <person name="Jung P."/>
            <person name="Lemaire M."/>
            <person name="Mallet S."/>
            <person name="Morel G."/>
            <person name="Richard G.F."/>
            <person name="Sarkar A."/>
            <person name="Savel G."/>
            <person name="Schacherer J."/>
            <person name="Seret M.L."/>
            <person name="Talla E."/>
            <person name="Samson G."/>
            <person name="Jubin C."/>
            <person name="Poulain J."/>
            <person name="Vacherie B."/>
            <person name="Barbe V."/>
            <person name="Pelletier E."/>
            <person name="Sherman D.J."/>
            <person name="Westhof E."/>
            <person name="Weissenbach J."/>
            <person name="Baret P.V."/>
            <person name="Wincker P."/>
            <person name="Gaillardin C."/>
            <person name="Dujon B."/>
            <person name="Souciet J.L."/>
        </authorList>
    </citation>
    <scope>NUCLEOTIDE SEQUENCE [LARGE SCALE GENOMIC DNA]</scope>
    <source>
        <strain evidence="9">ATCC MYA-4447 / BCRC 22081 / CBS 7064 / NBRC 10061 / NRRL Y-12695</strain>
    </source>
</reference>
<feature type="region of interest" description="Disordered" evidence="6">
    <location>
        <begin position="76"/>
        <end position="96"/>
    </location>
</feature>
<keyword evidence="1 4" id="KW-0238">DNA-binding</keyword>
<dbReference type="SUPFAM" id="SSF46689">
    <property type="entry name" value="Homeodomain-like"/>
    <property type="match status" value="1"/>
</dbReference>
<evidence type="ECO:0000256" key="4">
    <source>
        <dbReference type="PROSITE-ProRule" id="PRU00108"/>
    </source>
</evidence>
<dbReference type="PANTHER" id="PTHR24324">
    <property type="entry name" value="HOMEOBOX PROTEIN HHEX"/>
    <property type="match status" value="1"/>
</dbReference>
<accession>G8Y0P4</accession>
<feature type="compositionally biased region" description="Polar residues" evidence="6">
    <location>
        <begin position="21"/>
        <end position="32"/>
    </location>
</feature>
<dbReference type="EMBL" id="FO082046">
    <property type="protein sequence ID" value="CCE86397.1"/>
    <property type="molecule type" value="Genomic_DNA"/>
</dbReference>
<name>G8Y0P4_PICSO</name>